<evidence type="ECO:0000313" key="2">
    <source>
        <dbReference type="Proteomes" id="UP000289738"/>
    </source>
</evidence>
<evidence type="ECO:0000313" key="1">
    <source>
        <dbReference type="EMBL" id="RYR78783.1"/>
    </source>
</evidence>
<accession>A0A445EU12</accession>
<gene>
    <name evidence="1" type="ORF">Ahy_A01g003641</name>
</gene>
<organism evidence="1 2">
    <name type="scientific">Arachis hypogaea</name>
    <name type="common">Peanut</name>
    <dbReference type="NCBI Taxonomy" id="3818"/>
    <lineage>
        <taxon>Eukaryota</taxon>
        <taxon>Viridiplantae</taxon>
        <taxon>Streptophyta</taxon>
        <taxon>Embryophyta</taxon>
        <taxon>Tracheophyta</taxon>
        <taxon>Spermatophyta</taxon>
        <taxon>Magnoliopsida</taxon>
        <taxon>eudicotyledons</taxon>
        <taxon>Gunneridae</taxon>
        <taxon>Pentapetalae</taxon>
        <taxon>rosids</taxon>
        <taxon>fabids</taxon>
        <taxon>Fabales</taxon>
        <taxon>Fabaceae</taxon>
        <taxon>Papilionoideae</taxon>
        <taxon>50 kb inversion clade</taxon>
        <taxon>dalbergioids sensu lato</taxon>
        <taxon>Dalbergieae</taxon>
        <taxon>Pterocarpus clade</taxon>
        <taxon>Arachis</taxon>
    </lineage>
</organism>
<sequence>MLIPKLFNWIRNRTGFNRLGLAQCESVYAKIIPGPVRLTPISTTPRPSSSFVLLCAGPSTGVSSLDPSLFSLPAAQPPLPAHCRLRCTLATSVIFAAGFSAQSPPPATLHLFPQADVSLIAVFINLECCKLVSAVGNW</sequence>
<reference evidence="1 2" key="1">
    <citation type="submission" date="2019-01" db="EMBL/GenBank/DDBJ databases">
        <title>Sequencing of cultivated peanut Arachis hypogaea provides insights into genome evolution and oil improvement.</title>
        <authorList>
            <person name="Chen X."/>
        </authorList>
    </citation>
    <scope>NUCLEOTIDE SEQUENCE [LARGE SCALE GENOMIC DNA]</scope>
    <source>
        <strain evidence="2">cv. Fuhuasheng</strain>
        <tissue evidence="1">Leaves</tissue>
    </source>
</reference>
<dbReference type="Proteomes" id="UP000289738">
    <property type="component" value="Chromosome A01"/>
</dbReference>
<protein>
    <submittedName>
        <fullName evidence="1">Uncharacterized protein</fullName>
    </submittedName>
</protein>
<dbReference type="AlphaFoldDB" id="A0A445EU12"/>
<keyword evidence="2" id="KW-1185">Reference proteome</keyword>
<dbReference type="EMBL" id="SDMP01000001">
    <property type="protein sequence ID" value="RYR78783.1"/>
    <property type="molecule type" value="Genomic_DNA"/>
</dbReference>
<proteinExistence type="predicted"/>
<comment type="caution">
    <text evidence="1">The sequence shown here is derived from an EMBL/GenBank/DDBJ whole genome shotgun (WGS) entry which is preliminary data.</text>
</comment>
<name>A0A445EU12_ARAHY</name>